<dbReference type="Proteomes" id="UP000076882">
    <property type="component" value="Unassembled WGS sequence"/>
</dbReference>
<dbReference type="OMA" id="WMAANIL"/>
<dbReference type="EMBL" id="CP066817">
    <property type="protein sequence ID" value="QQM59869.1"/>
    <property type="molecule type" value="Genomic_DNA"/>
</dbReference>
<evidence type="ECO:0000313" key="3">
    <source>
        <dbReference type="EMBL" id="QQM59869.1"/>
    </source>
</evidence>
<reference evidence="4 5" key="1">
    <citation type="submission" date="2016-03" db="EMBL/GenBank/DDBJ databases">
        <title>Comparative genomics of 54 Lactobacillus plantarum strains reveals genomic uncoupling from niche constraints.</title>
        <authorList>
            <person name="Martino M.E."/>
        </authorList>
    </citation>
    <scope>NUCLEOTIDE SEQUENCE [LARGE SCALE GENOMIC DNA]</scope>
    <source>
        <strain evidence="2 4">19.1</strain>
        <strain evidence="1 5">Nizo2260</strain>
    </source>
</reference>
<accession>A0A0G9FHN6</accession>
<reference evidence="3 6" key="2">
    <citation type="submission" date="2020-12" db="EMBL/GenBank/DDBJ databases">
        <title>Whole genome sequencing of Lactobacillus plantarum PC518.</title>
        <authorList>
            <person name="Guo Q."/>
        </authorList>
    </citation>
    <scope>NUCLEOTIDE SEQUENCE [LARGE SCALE GENOMIC DNA]</scope>
    <source>
        <strain evidence="3 6">PC518</strain>
    </source>
</reference>
<dbReference type="EMBL" id="LUWI01000010">
    <property type="protein sequence ID" value="KZU07129.1"/>
    <property type="molecule type" value="Genomic_DNA"/>
</dbReference>
<protein>
    <submittedName>
        <fullName evidence="2">Uncharacterized protein</fullName>
    </submittedName>
</protein>
<evidence type="ECO:0000313" key="1">
    <source>
        <dbReference type="EMBL" id="KZU07129.1"/>
    </source>
</evidence>
<dbReference type="RefSeq" id="WP_003640280.1">
    <property type="nucleotide sequence ID" value="NZ_AP028153.1"/>
</dbReference>
<dbReference type="Proteomes" id="UP000076989">
    <property type="component" value="Unassembled WGS sequence"/>
</dbReference>
<sequence>MATVLPKAVKVWMGANILQIEFDNGEFRYMRTHFIDDYVSAWSPKKGKGKRRNLWLMPSWEWLGANARIEPDGTVVLFEKDVYTAQELWHNSVTRIDLVSGVH</sequence>
<dbReference type="Proteomes" id="UP000595466">
    <property type="component" value="Chromosome"/>
</dbReference>
<evidence type="ECO:0000313" key="2">
    <source>
        <dbReference type="EMBL" id="KZU91658.1"/>
    </source>
</evidence>
<dbReference type="KEGG" id="lpb:SH83_06315"/>
<evidence type="ECO:0000313" key="4">
    <source>
        <dbReference type="Proteomes" id="UP000076882"/>
    </source>
</evidence>
<evidence type="ECO:0000313" key="6">
    <source>
        <dbReference type="Proteomes" id="UP000595466"/>
    </source>
</evidence>
<gene>
    <name evidence="3" type="ORF">JH395_08870</name>
    <name evidence="2" type="ORF">Lp19_2944</name>
    <name evidence="1" type="ORF">Nizo2260_0670</name>
</gene>
<organism evidence="2 4">
    <name type="scientific">Lactiplantibacillus plantarum</name>
    <name type="common">Lactobacillus plantarum</name>
    <dbReference type="NCBI Taxonomy" id="1590"/>
    <lineage>
        <taxon>Bacteria</taxon>
        <taxon>Bacillati</taxon>
        <taxon>Bacillota</taxon>
        <taxon>Bacilli</taxon>
        <taxon>Lactobacillales</taxon>
        <taxon>Lactobacillaceae</taxon>
        <taxon>Lactiplantibacillus</taxon>
    </lineage>
</organism>
<evidence type="ECO:0000313" key="5">
    <source>
        <dbReference type="Proteomes" id="UP000076989"/>
    </source>
</evidence>
<name>A0A0G9FHN6_LACPN</name>
<proteinExistence type="predicted"/>
<dbReference type="EMBL" id="LUXM01000040">
    <property type="protein sequence ID" value="KZU91658.1"/>
    <property type="molecule type" value="Genomic_DNA"/>
</dbReference>
<dbReference type="PATRIC" id="fig|1590.143.peg.1926"/>
<dbReference type="AlphaFoldDB" id="A0A0G9FHN6"/>